<accession>A0A7X2P6K6</accession>
<dbReference type="EMBL" id="VUMV01000001">
    <property type="protein sequence ID" value="MST81005.1"/>
    <property type="molecule type" value="Genomic_DNA"/>
</dbReference>
<keyword evidence="2" id="KW-1185">Reference proteome</keyword>
<evidence type="ECO:0000313" key="2">
    <source>
        <dbReference type="Proteomes" id="UP000466864"/>
    </source>
</evidence>
<dbReference type="AlphaFoldDB" id="A0A7X2P6K6"/>
<name>A0A7X2P6K6_9FIRM</name>
<reference evidence="1 2" key="1">
    <citation type="submission" date="2019-08" db="EMBL/GenBank/DDBJ databases">
        <title>In-depth cultivation of the pig gut microbiome towards novel bacterial diversity and tailored functional studies.</title>
        <authorList>
            <person name="Wylensek D."/>
            <person name="Hitch T.C.A."/>
            <person name="Clavel T."/>
        </authorList>
    </citation>
    <scope>NUCLEOTIDE SEQUENCE [LARGE SCALE GENOMIC DNA]</scope>
    <source>
        <strain evidence="1 2">Oil+RF-744-WCA-WT-13</strain>
    </source>
</reference>
<evidence type="ECO:0000313" key="1">
    <source>
        <dbReference type="EMBL" id="MST81005.1"/>
    </source>
</evidence>
<protein>
    <submittedName>
        <fullName evidence="1">Uncharacterized protein</fullName>
    </submittedName>
</protein>
<gene>
    <name evidence="1" type="ORF">FYJ60_01455</name>
</gene>
<comment type="caution">
    <text evidence="1">The sequence shown here is derived from an EMBL/GenBank/DDBJ whole genome shotgun (WGS) entry which is preliminary data.</text>
</comment>
<dbReference type="Proteomes" id="UP000466864">
    <property type="component" value="Unassembled WGS sequence"/>
</dbReference>
<sequence>MAKPNPITRAIIDSTVDRGIREVEEDPKRSIRKLTDMGRMFNRGPFLDEIYAMVQDLLRNDDSTYYTVIENLLRNTNRQNLKDFGINIGYNGFTIGRKTIQDLAGVKPFHIPWCISMRINPARRTSITVSEIESCIQQGRPLGIYCYIIRCEESIACLNKLLAMFRNNPDCSFFCMLPDQLLHPEHLKAIRSVTNTLFLFPADTPTVSRNIEAMRAQKSWYSVYIYYNDETAAEWMDGKHWAGLTGYNSGFILTVATDQCSAKIAARMGKYCRNMRTHPEYPFICFDFYSDLIMVDKIISARGQFFEMLENGDIHTAEGVLTDFRHTISLEQILSIALPLPTQDSAG</sequence>
<dbReference type="RefSeq" id="WP_154456812.1">
    <property type="nucleotide sequence ID" value="NZ_VUMV01000001.1"/>
</dbReference>
<proteinExistence type="predicted"/>
<organism evidence="1 2">
    <name type="scientific">Bilifractor porci</name>
    <dbReference type="NCBI Taxonomy" id="2606636"/>
    <lineage>
        <taxon>Bacteria</taxon>
        <taxon>Bacillati</taxon>
        <taxon>Bacillota</taxon>
        <taxon>Clostridia</taxon>
        <taxon>Lachnospirales</taxon>
        <taxon>Lachnospiraceae</taxon>
        <taxon>Bilifractor</taxon>
    </lineage>
</organism>